<feature type="region of interest" description="Disordered" evidence="1">
    <location>
        <begin position="138"/>
        <end position="161"/>
    </location>
</feature>
<dbReference type="GO" id="GO:0008023">
    <property type="term" value="C:transcription elongation factor complex"/>
    <property type="evidence" value="ECO:0007669"/>
    <property type="project" value="InterPro"/>
</dbReference>
<evidence type="ECO:0000313" key="4">
    <source>
        <dbReference type="Proteomes" id="UP000279259"/>
    </source>
</evidence>
<dbReference type="InterPro" id="IPR036390">
    <property type="entry name" value="WH_DNA-bd_sf"/>
</dbReference>
<dbReference type="InterPro" id="IPR042065">
    <property type="entry name" value="E3_ELL-like"/>
</dbReference>
<feature type="compositionally biased region" description="Polar residues" evidence="1">
    <location>
        <begin position="270"/>
        <end position="283"/>
    </location>
</feature>
<feature type="compositionally biased region" description="Low complexity" evidence="1">
    <location>
        <begin position="301"/>
        <end position="311"/>
    </location>
</feature>
<feature type="region of interest" description="Disordered" evidence="1">
    <location>
        <begin position="250"/>
        <end position="480"/>
    </location>
</feature>
<proteinExistence type="predicted"/>
<comment type="caution">
    <text evidence="3">The sequence shown here is derived from an EMBL/GenBank/DDBJ whole genome shotgun (WGS) entry which is preliminary data.</text>
</comment>
<dbReference type="GO" id="GO:0006368">
    <property type="term" value="P:transcription elongation by RNA polymerase II"/>
    <property type="evidence" value="ECO:0007669"/>
    <property type="project" value="InterPro"/>
</dbReference>
<accession>A0A427YGZ8</accession>
<evidence type="ECO:0000313" key="3">
    <source>
        <dbReference type="EMBL" id="RSH90350.1"/>
    </source>
</evidence>
<dbReference type="OrthoDB" id="2587563at2759"/>
<evidence type="ECO:0000259" key="2">
    <source>
        <dbReference type="Pfam" id="PF10390"/>
    </source>
</evidence>
<dbReference type="SUPFAM" id="SSF46785">
    <property type="entry name" value="Winged helix' DNA-binding domain"/>
    <property type="match status" value="1"/>
</dbReference>
<evidence type="ECO:0000256" key="1">
    <source>
        <dbReference type="SAM" id="MobiDB-lite"/>
    </source>
</evidence>
<dbReference type="Proteomes" id="UP000279259">
    <property type="component" value="Unassembled WGS sequence"/>
</dbReference>
<reference evidence="3 4" key="1">
    <citation type="submission" date="2018-11" db="EMBL/GenBank/DDBJ databases">
        <title>Genome sequence of Saitozyma podzolica DSM 27192.</title>
        <authorList>
            <person name="Aliyu H."/>
            <person name="Gorte O."/>
            <person name="Ochsenreither K."/>
        </authorList>
    </citation>
    <scope>NUCLEOTIDE SEQUENCE [LARGE SCALE GENOMIC DNA]</scope>
    <source>
        <strain evidence="3 4">DSM 27192</strain>
    </source>
</reference>
<feature type="compositionally biased region" description="Basic and acidic residues" evidence="1">
    <location>
        <begin position="369"/>
        <end position="407"/>
    </location>
</feature>
<feature type="compositionally biased region" description="Basic and acidic residues" evidence="1">
    <location>
        <begin position="316"/>
        <end position="326"/>
    </location>
</feature>
<feature type="compositionally biased region" description="Basic and acidic residues" evidence="1">
    <location>
        <begin position="252"/>
        <end position="264"/>
    </location>
</feature>
<keyword evidence="4" id="KW-1185">Reference proteome</keyword>
<protein>
    <recommendedName>
        <fullName evidence="2">RNA polymerase II elongation factor ELL N-terminal domain-containing protein</fullName>
    </recommendedName>
</protein>
<name>A0A427YGZ8_9TREE</name>
<feature type="compositionally biased region" description="Basic and acidic residues" evidence="1">
    <location>
        <begin position="418"/>
        <end position="445"/>
    </location>
</feature>
<organism evidence="3 4">
    <name type="scientific">Saitozyma podzolica</name>
    <dbReference type="NCBI Taxonomy" id="1890683"/>
    <lineage>
        <taxon>Eukaryota</taxon>
        <taxon>Fungi</taxon>
        <taxon>Dikarya</taxon>
        <taxon>Basidiomycota</taxon>
        <taxon>Agaricomycotina</taxon>
        <taxon>Tremellomycetes</taxon>
        <taxon>Tremellales</taxon>
        <taxon>Trimorphomycetaceae</taxon>
        <taxon>Saitozyma</taxon>
    </lineage>
</organism>
<feature type="domain" description="RNA polymerase II elongation factor ELL N-terminal" evidence="2">
    <location>
        <begin position="79"/>
        <end position="238"/>
    </location>
</feature>
<dbReference type="Pfam" id="PF10390">
    <property type="entry name" value="ELL"/>
    <property type="match status" value="1"/>
</dbReference>
<gene>
    <name evidence="3" type="ORF">EHS25_001684</name>
</gene>
<dbReference type="Gene3D" id="1.10.10.2670">
    <property type="entry name" value="E3 ubiquitin-protein ligase"/>
    <property type="match status" value="1"/>
</dbReference>
<dbReference type="InterPro" id="IPR019464">
    <property type="entry name" value="ELL_N"/>
</dbReference>
<dbReference type="AlphaFoldDB" id="A0A427YGZ8"/>
<dbReference type="EMBL" id="RSCD01000011">
    <property type="protein sequence ID" value="RSH90350.1"/>
    <property type="molecule type" value="Genomic_DNA"/>
</dbReference>
<sequence length="548" mass="59341">MPLPVLGTIPLTPGLSNPRPAFLLKFPEQTWEDIGDAARTGATISFSFDGSMSLSIGDAPPILLDAQNGNPTEIHSLGSSLSPLGVASTRLTVPITSVSSARAADKLRAQNEALDKERKERKERVNGTKTANRVHAVAAGATTMSRTQSSPAGTGGSSTAGQVPLKTRVVQLLALGPMEEAEIVRRVGGVEQDVMRVVKVVGRQSQPGCYSLQPSQYSKVKISNWKYTFGEQQEVIRLAREAFEELGLPPNAEERLDLDRKEQEALAGGSASSSTEEQISPPQLETAAVPSPPPVPKQASKSKLSSTKGKSAIAKEMAKFRAEAKRAASLPNVKGTDGTASPRLNDHGTASPRAANGDGRIPSSPVESLADRLKERQAKIRREAREQRAESGESSEEERGRRRELKPARAPTPALKVPEPKNGKRAREEGQQQAESDRTRAKTSRDYSSSDEEPASKARRKAPPPSLILKPEPPRQDPEALRDRYEELFPAYQLLTQRLAGLHRAAEGVQVGDAEAEVVPSSEVTKMIAKWEKWHAELAGIRRWFSEA</sequence>